<keyword evidence="1" id="KW-0732">Signal</keyword>
<reference evidence="2 3" key="1">
    <citation type="journal article" date="2019" name="Biochem. Eng. J.">
        <title>Metabolic engineering of the marine bacteria Neptunomonas concharum for the production of acetoin and meso-2,3-butanediol from acetate.</title>
        <authorList>
            <person name="Li W."/>
            <person name="Pu N."/>
            <person name="Liu C.-X."/>
            <person name="Yuan Q.-P."/>
            <person name="Li Z.-J."/>
        </authorList>
    </citation>
    <scope>NUCLEOTIDE SEQUENCE [LARGE SCALE GENOMIC DNA]</scope>
    <source>
        <strain evidence="2 3">JCM17730</strain>
    </source>
</reference>
<gene>
    <name evidence="2" type="ORF">F0U83_08630</name>
</gene>
<feature type="chain" id="PRO_5024826181" evidence="1">
    <location>
        <begin position="20"/>
        <end position="180"/>
    </location>
</feature>
<name>A0A5P1RAZ2_9GAMM</name>
<dbReference type="RefSeq" id="WP_138987391.1">
    <property type="nucleotide sequence ID" value="NZ_CP043869.1"/>
</dbReference>
<accession>A0A5P1RAZ2</accession>
<organism evidence="2 3">
    <name type="scientific">Neptunomonas concharum</name>
    <dbReference type="NCBI Taxonomy" id="1031538"/>
    <lineage>
        <taxon>Bacteria</taxon>
        <taxon>Pseudomonadati</taxon>
        <taxon>Pseudomonadota</taxon>
        <taxon>Gammaproteobacteria</taxon>
        <taxon>Oceanospirillales</taxon>
        <taxon>Oceanospirillaceae</taxon>
        <taxon>Neptunomonas</taxon>
    </lineage>
</organism>
<protein>
    <submittedName>
        <fullName evidence="2">Uncharacterized protein</fullName>
    </submittedName>
</protein>
<evidence type="ECO:0000313" key="3">
    <source>
        <dbReference type="Proteomes" id="UP000324760"/>
    </source>
</evidence>
<keyword evidence="3" id="KW-1185">Reference proteome</keyword>
<dbReference type="Proteomes" id="UP000324760">
    <property type="component" value="Chromosome"/>
</dbReference>
<dbReference type="EMBL" id="CP043869">
    <property type="protein sequence ID" value="QEQ96778.1"/>
    <property type="molecule type" value="Genomic_DNA"/>
</dbReference>
<dbReference type="OrthoDB" id="6386670at2"/>
<evidence type="ECO:0000256" key="1">
    <source>
        <dbReference type="SAM" id="SignalP"/>
    </source>
</evidence>
<proteinExistence type="predicted"/>
<dbReference type="KEGG" id="ncu:F0U83_08630"/>
<feature type="signal peptide" evidence="1">
    <location>
        <begin position="1"/>
        <end position="19"/>
    </location>
</feature>
<sequence>MKMLPLALSVTLLSPNLFASVDKDTQAACEAAAELAKGDDLKAAVEEARWCLEGIEQTLQSMDADLFTKEINGWNRGEVTTNKAMGMTLTETSYTKEGSHIQVSLNTGTGAIGNVMAQMGMMQGVKRVRLGKHKGIFTSENELAISFDGGRLLTLQGDGVDTETLTEFAKALPLDKLSGQ</sequence>
<dbReference type="AlphaFoldDB" id="A0A5P1RAZ2"/>
<evidence type="ECO:0000313" key="2">
    <source>
        <dbReference type="EMBL" id="QEQ96778.1"/>
    </source>
</evidence>